<feature type="region of interest" description="Disordered" evidence="1">
    <location>
        <begin position="1"/>
        <end position="58"/>
    </location>
</feature>
<feature type="compositionally biased region" description="Low complexity" evidence="1">
    <location>
        <begin position="22"/>
        <end position="41"/>
    </location>
</feature>
<protein>
    <submittedName>
        <fullName evidence="2">Uncharacterized protein</fullName>
    </submittedName>
</protein>
<dbReference type="OrthoDB" id="3256283at2759"/>
<sequence>MAGTKRKGTGNERPSTSKRAKSAVATTKVTTATTAAKNSSVPAAASVPGPSSGKNTVAVLPANKPERFSPELPSPFTGKFDLYATQLEFLQSEYLSKGATAPNYKAVFEKILFYQAKPDFTLRCALIADPVDPTESVGVISCSQFINPISDEELKPIHILDGKTKPSVKFGASESAHASTVGAGVGYEAKVELDVNGEGCGCGMISSGKGIFKMRKVWADEHGKELFEGYVSLKVVYGPTLRRKRFGTGASYSVTFWAVRALKKNGEEVGIDAGSGTYMSSGVSSGSYDDLGIYDLDLDDEDDEDDDYTSGRFGRGGYVDGDEDEDDDDDDEFY</sequence>
<dbReference type="VEuPathDB" id="FungiDB:BD410DRAFT_841535"/>
<evidence type="ECO:0000313" key="3">
    <source>
        <dbReference type="Proteomes" id="UP000294933"/>
    </source>
</evidence>
<evidence type="ECO:0000256" key="1">
    <source>
        <dbReference type="SAM" id="MobiDB-lite"/>
    </source>
</evidence>
<evidence type="ECO:0000313" key="2">
    <source>
        <dbReference type="EMBL" id="TDL20190.1"/>
    </source>
</evidence>
<proteinExistence type="predicted"/>
<feature type="region of interest" description="Disordered" evidence="1">
    <location>
        <begin position="294"/>
        <end position="334"/>
    </location>
</feature>
<name>A0A4Y7Q069_9AGAM</name>
<feature type="compositionally biased region" description="Acidic residues" evidence="1">
    <location>
        <begin position="320"/>
        <end position="334"/>
    </location>
</feature>
<dbReference type="Proteomes" id="UP000294933">
    <property type="component" value="Unassembled WGS sequence"/>
</dbReference>
<organism evidence="2 3">
    <name type="scientific">Rickenella mellea</name>
    <dbReference type="NCBI Taxonomy" id="50990"/>
    <lineage>
        <taxon>Eukaryota</taxon>
        <taxon>Fungi</taxon>
        <taxon>Dikarya</taxon>
        <taxon>Basidiomycota</taxon>
        <taxon>Agaricomycotina</taxon>
        <taxon>Agaricomycetes</taxon>
        <taxon>Hymenochaetales</taxon>
        <taxon>Rickenellaceae</taxon>
        <taxon>Rickenella</taxon>
    </lineage>
</organism>
<dbReference type="EMBL" id="ML170190">
    <property type="protein sequence ID" value="TDL20190.1"/>
    <property type="molecule type" value="Genomic_DNA"/>
</dbReference>
<reference evidence="2 3" key="1">
    <citation type="submission" date="2018-06" db="EMBL/GenBank/DDBJ databases">
        <title>A transcriptomic atlas of mushroom development highlights an independent origin of complex multicellularity.</title>
        <authorList>
            <consortium name="DOE Joint Genome Institute"/>
            <person name="Krizsan K."/>
            <person name="Almasi E."/>
            <person name="Merenyi Z."/>
            <person name="Sahu N."/>
            <person name="Viragh M."/>
            <person name="Koszo T."/>
            <person name="Mondo S."/>
            <person name="Kiss B."/>
            <person name="Balint B."/>
            <person name="Kues U."/>
            <person name="Barry K."/>
            <person name="Hegedus J.C."/>
            <person name="Henrissat B."/>
            <person name="Johnson J."/>
            <person name="Lipzen A."/>
            <person name="Ohm R."/>
            <person name="Nagy I."/>
            <person name="Pangilinan J."/>
            <person name="Yan J."/>
            <person name="Xiong Y."/>
            <person name="Grigoriev I.V."/>
            <person name="Hibbett D.S."/>
            <person name="Nagy L.G."/>
        </authorList>
    </citation>
    <scope>NUCLEOTIDE SEQUENCE [LARGE SCALE GENOMIC DNA]</scope>
    <source>
        <strain evidence="2 3">SZMC22713</strain>
    </source>
</reference>
<dbReference type="AlphaFoldDB" id="A0A4Y7Q069"/>
<feature type="compositionally biased region" description="Acidic residues" evidence="1">
    <location>
        <begin position="296"/>
        <end position="308"/>
    </location>
</feature>
<keyword evidence="3" id="KW-1185">Reference proteome</keyword>
<accession>A0A4Y7Q069</accession>
<gene>
    <name evidence="2" type="ORF">BD410DRAFT_841535</name>
</gene>